<evidence type="ECO:0000313" key="1">
    <source>
        <dbReference type="EMBL" id="GAG92468.1"/>
    </source>
</evidence>
<dbReference type="EMBL" id="BART01022116">
    <property type="protein sequence ID" value="GAG92468.1"/>
    <property type="molecule type" value="Genomic_DNA"/>
</dbReference>
<organism evidence="1">
    <name type="scientific">marine sediment metagenome</name>
    <dbReference type="NCBI Taxonomy" id="412755"/>
    <lineage>
        <taxon>unclassified sequences</taxon>
        <taxon>metagenomes</taxon>
        <taxon>ecological metagenomes</taxon>
    </lineage>
</organism>
<proteinExistence type="predicted"/>
<protein>
    <submittedName>
        <fullName evidence="1">Uncharacterized protein</fullName>
    </submittedName>
</protein>
<comment type="caution">
    <text evidence="1">The sequence shown here is derived from an EMBL/GenBank/DDBJ whole genome shotgun (WGS) entry which is preliminary data.</text>
</comment>
<dbReference type="AlphaFoldDB" id="X1C7V4"/>
<reference evidence="1" key="1">
    <citation type="journal article" date="2014" name="Front. Microbiol.">
        <title>High frequency of phylogenetically diverse reductive dehalogenase-homologous genes in deep subseafloor sedimentary metagenomes.</title>
        <authorList>
            <person name="Kawai M."/>
            <person name="Futagami T."/>
            <person name="Toyoda A."/>
            <person name="Takaki Y."/>
            <person name="Nishi S."/>
            <person name="Hori S."/>
            <person name="Arai W."/>
            <person name="Tsubouchi T."/>
            <person name="Morono Y."/>
            <person name="Uchiyama I."/>
            <person name="Ito T."/>
            <person name="Fujiyama A."/>
            <person name="Inagaki F."/>
            <person name="Takami H."/>
        </authorList>
    </citation>
    <scope>NUCLEOTIDE SEQUENCE</scope>
    <source>
        <strain evidence="1">Expedition CK06-06</strain>
    </source>
</reference>
<name>X1C7V4_9ZZZZ</name>
<accession>X1C7V4</accession>
<feature type="non-terminal residue" evidence="1">
    <location>
        <position position="1"/>
    </location>
</feature>
<gene>
    <name evidence="1" type="ORF">S01H4_40580</name>
</gene>
<feature type="non-terminal residue" evidence="1">
    <location>
        <position position="289"/>
    </location>
</feature>
<sequence>FTIQIDDRTGLYSVADMTVTLANHDKEFSKLMAQYFLKNQWVQIFISFHQDPDNWKTKLMALVVDDHWMEGPFFKVKLKDLTNKYFKMKVPQNMITLDDYPHAHEGAVTQRMPDALGLNVLQEDPPGAMEALYIDTRAGVWQYLALGASGNILTVYSDGNIMTEGALNDYTISFGVGGITLINFTSDQGNNKITFDCEGYSYPDWNSPNGYVQNPIYIIAFFLSFIMQMPLNFLDLVAWDELAQDFEDEGLGEVGRLPIQNEGSAETILMELLRTYKVKLWLTKDGKLR</sequence>